<evidence type="ECO:0000313" key="2">
    <source>
        <dbReference type="Proteomes" id="UP001497644"/>
    </source>
</evidence>
<reference evidence="1 2" key="1">
    <citation type="submission" date="2024-04" db="EMBL/GenBank/DDBJ databases">
        <authorList>
            <consortium name="Molecular Ecology Group"/>
        </authorList>
    </citation>
    <scope>NUCLEOTIDE SEQUENCE [LARGE SCALE GENOMIC DNA]</scope>
</reference>
<dbReference type="Proteomes" id="UP001497644">
    <property type="component" value="Chromosome 1"/>
</dbReference>
<gene>
    <name evidence="1" type="ORF">LPLAT_LOCUS1112</name>
</gene>
<proteinExistence type="predicted"/>
<sequence length="91" mass="10005">MLRSADANNDDDDWRLGDPATSRSVVQFAAGFVQLPAIKHYPALAQDSYATSLSANHHRASSTTNPSEPLAIIHPLAVLVFWVSGLREYQR</sequence>
<protein>
    <submittedName>
        <fullName evidence="1">Uncharacterized protein</fullName>
    </submittedName>
</protein>
<dbReference type="AlphaFoldDB" id="A0AAV2N4K7"/>
<accession>A0AAV2N4K7</accession>
<keyword evidence="2" id="KW-1185">Reference proteome</keyword>
<dbReference type="EMBL" id="OZ034824">
    <property type="protein sequence ID" value="CAL1674444.1"/>
    <property type="molecule type" value="Genomic_DNA"/>
</dbReference>
<name>A0AAV2N4K7_9HYME</name>
<evidence type="ECO:0000313" key="1">
    <source>
        <dbReference type="EMBL" id="CAL1674444.1"/>
    </source>
</evidence>
<organism evidence="1 2">
    <name type="scientific">Lasius platythorax</name>
    <dbReference type="NCBI Taxonomy" id="488582"/>
    <lineage>
        <taxon>Eukaryota</taxon>
        <taxon>Metazoa</taxon>
        <taxon>Ecdysozoa</taxon>
        <taxon>Arthropoda</taxon>
        <taxon>Hexapoda</taxon>
        <taxon>Insecta</taxon>
        <taxon>Pterygota</taxon>
        <taxon>Neoptera</taxon>
        <taxon>Endopterygota</taxon>
        <taxon>Hymenoptera</taxon>
        <taxon>Apocrita</taxon>
        <taxon>Aculeata</taxon>
        <taxon>Formicoidea</taxon>
        <taxon>Formicidae</taxon>
        <taxon>Formicinae</taxon>
        <taxon>Lasius</taxon>
        <taxon>Lasius</taxon>
    </lineage>
</organism>